<dbReference type="InterPro" id="IPR036188">
    <property type="entry name" value="FAD/NAD-bd_sf"/>
</dbReference>
<gene>
    <name evidence="6" type="ORF">GCM10025791_41160</name>
</gene>
<dbReference type="InterPro" id="IPR002937">
    <property type="entry name" value="Amino_oxidase"/>
</dbReference>
<evidence type="ECO:0000256" key="2">
    <source>
        <dbReference type="ARBA" id="ARBA00038825"/>
    </source>
</evidence>
<protein>
    <recommendedName>
        <fullName evidence="3">Pyridine nucleotide-disulfide oxidoreductase domain-containing protein 2</fullName>
    </recommendedName>
</protein>
<dbReference type="Gene3D" id="3.50.50.60">
    <property type="entry name" value="FAD/NAD(P)-binding domain"/>
    <property type="match status" value="1"/>
</dbReference>
<dbReference type="Proteomes" id="UP001409585">
    <property type="component" value="Unassembled WGS sequence"/>
</dbReference>
<keyword evidence="7" id="KW-1185">Reference proteome</keyword>
<dbReference type="Pfam" id="PF01593">
    <property type="entry name" value="Amino_oxidase"/>
    <property type="match status" value="1"/>
</dbReference>
<proteinExistence type="predicted"/>
<comment type="function">
    <text evidence="1">Probable oxidoreductase that may play a role as regulator of mitochondrial function.</text>
</comment>
<evidence type="ECO:0000256" key="3">
    <source>
        <dbReference type="ARBA" id="ARBA00040298"/>
    </source>
</evidence>
<dbReference type="SUPFAM" id="SSF51905">
    <property type="entry name" value="FAD/NAD(P)-binding domain"/>
    <property type="match status" value="1"/>
</dbReference>
<dbReference type="AlphaFoldDB" id="A0AAV3U800"/>
<name>A0AAV3U800_9ALTE</name>
<sequence>MSWLPTKDIDKTCESIAKLSAKDAESYRTFVAMSQSVLPLFVPGLYKPAPPLGQLMAMLDSNDEGRLMLDYMQRSSMDILNHWFESDRLKIHLSRLVSENLQLPDELGTGMGMLLMPGIMHTYGVSQPYGGSGKLTEALIKCVEHHGGEIRLNAEVKKILTSGGKAVGVEMSDGEKIMAKDAVIGSMHPHKLRQFVDGVEEPVLARAEKTTLAPFSLFVCHYDLKQKVEFKAKDPAVKQAIMLTLAATDNMREMQEDYDSLKQGKISKRRLLAGNDESHSDPSRVPPGKGMWHSTGFAPFSLAEGGSSRWDEFCEEFGELQQAGFQNFLTNLTPDNIVARKFCSPMDMVRDSPNSFVGGDVHGLAPYFYQSAGHRPTPDLGQFKVPGIESLYLVGPFMHPGGGVFGAGRATAMVMFEDLGMNFDSTVGGQVDADLPATKTRPAAPKDNIMRLYDDQSDEIMAVNSIDTQGDEIVIKGKTFGTMPLVARLGPADLRKALKLALSPKKLASIVSMLFKR</sequence>
<reference evidence="7" key="1">
    <citation type="journal article" date="2019" name="Int. J. Syst. Evol. Microbiol.">
        <title>The Global Catalogue of Microorganisms (GCM) 10K type strain sequencing project: providing services to taxonomists for standard genome sequencing and annotation.</title>
        <authorList>
            <consortium name="The Broad Institute Genomics Platform"/>
            <consortium name="The Broad Institute Genome Sequencing Center for Infectious Disease"/>
            <person name="Wu L."/>
            <person name="Ma J."/>
        </authorList>
    </citation>
    <scope>NUCLEOTIDE SEQUENCE [LARGE SCALE GENOMIC DNA]</scope>
    <source>
        <strain evidence="7">JCM 19134</strain>
    </source>
</reference>
<dbReference type="GO" id="GO:0016491">
    <property type="term" value="F:oxidoreductase activity"/>
    <property type="evidence" value="ECO:0007669"/>
    <property type="project" value="InterPro"/>
</dbReference>
<dbReference type="EMBL" id="BAABLX010000073">
    <property type="protein sequence ID" value="GAA4956609.1"/>
    <property type="molecule type" value="Genomic_DNA"/>
</dbReference>
<evidence type="ECO:0000259" key="5">
    <source>
        <dbReference type="Pfam" id="PF01593"/>
    </source>
</evidence>
<dbReference type="PANTHER" id="PTHR10668:SF103">
    <property type="entry name" value="PYRIDINE NUCLEOTIDE-DISULFIDE OXIDOREDUCTASE DOMAIN-CONTAINING PROTEIN 2"/>
    <property type="match status" value="1"/>
</dbReference>
<accession>A0AAV3U800</accession>
<feature type="region of interest" description="Disordered" evidence="4">
    <location>
        <begin position="269"/>
        <end position="290"/>
    </location>
</feature>
<evidence type="ECO:0000313" key="6">
    <source>
        <dbReference type="EMBL" id="GAA4956609.1"/>
    </source>
</evidence>
<comment type="caution">
    <text evidence="6">The sequence shown here is derived from an EMBL/GenBank/DDBJ whole genome shotgun (WGS) entry which is preliminary data.</text>
</comment>
<feature type="domain" description="Amine oxidase" evidence="5">
    <location>
        <begin position="117"/>
        <end position="213"/>
    </location>
</feature>
<organism evidence="6 7">
    <name type="scientific">Halioxenophilus aromaticivorans</name>
    <dbReference type="NCBI Taxonomy" id="1306992"/>
    <lineage>
        <taxon>Bacteria</taxon>
        <taxon>Pseudomonadati</taxon>
        <taxon>Pseudomonadota</taxon>
        <taxon>Gammaproteobacteria</taxon>
        <taxon>Alteromonadales</taxon>
        <taxon>Alteromonadaceae</taxon>
        <taxon>Halioxenophilus</taxon>
    </lineage>
</organism>
<evidence type="ECO:0000313" key="7">
    <source>
        <dbReference type="Proteomes" id="UP001409585"/>
    </source>
</evidence>
<comment type="subunit">
    <text evidence="2">Interacts with COX5B; this interaction may contribute to localize PYROXD2 to the inner face of the inner mitochondrial membrane.</text>
</comment>
<dbReference type="RefSeq" id="WP_345426809.1">
    <property type="nucleotide sequence ID" value="NZ_AP031496.1"/>
</dbReference>
<evidence type="ECO:0000256" key="1">
    <source>
        <dbReference type="ARBA" id="ARBA00037217"/>
    </source>
</evidence>
<evidence type="ECO:0000256" key="4">
    <source>
        <dbReference type="SAM" id="MobiDB-lite"/>
    </source>
</evidence>
<dbReference type="PANTHER" id="PTHR10668">
    <property type="entry name" value="PHYTOENE DEHYDROGENASE"/>
    <property type="match status" value="1"/>
</dbReference>